<evidence type="ECO:0000256" key="1">
    <source>
        <dbReference type="SAM" id="MobiDB-lite"/>
    </source>
</evidence>
<name>A0ABU3VM73_9EURY</name>
<feature type="compositionally biased region" description="Basic and acidic residues" evidence="1">
    <location>
        <begin position="167"/>
        <end position="194"/>
    </location>
</feature>
<evidence type="ECO:0000313" key="3">
    <source>
        <dbReference type="Proteomes" id="UP001272052"/>
    </source>
</evidence>
<dbReference type="EMBL" id="JAWDKC010000001">
    <property type="protein sequence ID" value="MDV0444493.1"/>
    <property type="molecule type" value="Genomic_DNA"/>
</dbReference>
<reference evidence="2 3" key="1">
    <citation type="submission" date="2023-06" db="EMBL/GenBank/DDBJ databases">
        <title>Genome sequence of Methanimicrococcus sp. At1.</title>
        <authorList>
            <person name="Protasov E."/>
            <person name="Platt K."/>
            <person name="Poehlein A."/>
            <person name="Daniel R."/>
            <person name="Brune A."/>
        </authorList>
    </citation>
    <scope>NUCLEOTIDE SEQUENCE [LARGE SCALE GENOMIC DNA]</scope>
    <source>
        <strain evidence="2 3">At1</strain>
    </source>
</reference>
<sequence>MTEPPEKSEKLVFIFDIDSLPENKISLFFKRSLTPSKIECPLYRLTHDAKGLKKEVADYMEKFGLPYEILYRDEFIKKYEGFEIFGQFRMADATYPSVYIIVGTEKEERQVYELIAARYFNRCDSLSCFGRVLERKYEQFKELGPDEFKNRNRPDYRPDNSDEVDEKEEKKQKIENAHQKIVDMENEMKKKQNE</sequence>
<accession>A0ABU3VM73</accession>
<proteinExistence type="predicted"/>
<evidence type="ECO:0000313" key="2">
    <source>
        <dbReference type="EMBL" id="MDV0444493.1"/>
    </source>
</evidence>
<dbReference type="Proteomes" id="UP001272052">
    <property type="component" value="Unassembled WGS sequence"/>
</dbReference>
<dbReference type="RefSeq" id="WP_318784883.1">
    <property type="nucleotide sequence ID" value="NZ_JAWDKC010000001.1"/>
</dbReference>
<feature type="compositionally biased region" description="Basic and acidic residues" evidence="1">
    <location>
        <begin position="144"/>
        <end position="160"/>
    </location>
</feature>
<comment type="caution">
    <text evidence="2">The sequence shown here is derived from an EMBL/GenBank/DDBJ whole genome shotgun (WGS) entry which is preliminary data.</text>
</comment>
<protein>
    <submittedName>
        <fullName evidence="2">Uncharacterized protein</fullName>
    </submittedName>
</protein>
<gene>
    <name evidence="2" type="ORF">MmiAt1_00190</name>
</gene>
<feature type="region of interest" description="Disordered" evidence="1">
    <location>
        <begin position="144"/>
        <end position="194"/>
    </location>
</feature>
<keyword evidence="3" id="KW-1185">Reference proteome</keyword>
<organism evidence="2 3">
    <name type="scientific">Methanimicrococcus hacksteinii</name>
    <dbReference type="NCBI Taxonomy" id="3028293"/>
    <lineage>
        <taxon>Archaea</taxon>
        <taxon>Methanobacteriati</taxon>
        <taxon>Methanobacteriota</taxon>
        <taxon>Stenosarchaea group</taxon>
        <taxon>Methanomicrobia</taxon>
        <taxon>Methanosarcinales</taxon>
        <taxon>Methanosarcinaceae</taxon>
        <taxon>Methanimicrococcus</taxon>
    </lineage>
</organism>